<feature type="region of interest" description="Disordered" evidence="1">
    <location>
        <begin position="1"/>
        <end position="23"/>
    </location>
</feature>
<organism evidence="2 4">
    <name type="scientific">Laribacter hongkongensis</name>
    <dbReference type="NCBI Taxonomy" id="168471"/>
    <lineage>
        <taxon>Bacteria</taxon>
        <taxon>Pseudomonadati</taxon>
        <taxon>Pseudomonadota</taxon>
        <taxon>Betaproteobacteria</taxon>
        <taxon>Neisseriales</taxon>
        <taxon>Aquaspirillaceae</taxon>
        <taxon>Laribacter</taxon>
    </lineage>
</organism>
<protein>
    <submittedName>
        <fullName evidence="2">LacI family transcriptional regulator</fullName>
    </submittedName>
</protein>
<dbReference type="Proteomes" id="UP000197424">
    <property type="component" value="Chromosome"/>
</dbReference>
<dbReference type="RefSeq" id="WP_088860360.1">
    <property type="nucleotide sequence ID" value="NZ_CP022115.1"/>
</dbReference>
<dbReference type="AlphaFoldDB" id="A0A248LHA2"/>
<reference evidence="2" key="1">
    <citation type="journal article" date="2017" name="J. Antimicrob. Chemother.">
        <title>Emergence and genomic analysis of MDR Laribacter hongkongensis strain HLGZ1 from Guangzhou, China.</title>
        <authorList>
            <person name="Wu H.K."/>
            <person name="Chen J.H."/>
            <person name="Yang L."/>
            <person name="Li A.R."/>
            <person name="Su D.H."/>
            <person name="Lin Y.P."/>
            <person name="Chen D.Q."/>
        </authorList>
    </citation>
    <scope>NUCLEOTIDE SEQUENCE</scope>
    <source>
        <strain evidence="2">HLGZ1</strain>
    </source>
</reference>
<proteinExistence type="predicted"/>
<sequence>MSKKHRGQAKGDPVTYQRPTPAGGVQLETFMPWTLVRRGLKKQVITPLDAPQEFLDEARRERLVREADQDAPLMRALGLAHHWQRLLDEGRFNSMTEIAAAEGIDLGQASKISRLAQLAPDLVEGIALGHFKVGVSQLLRGKLSASWPAQREALVAGCR</sequence>
<dbReference type="EMBL" id="JAJAXM010000007">
    <property type="protein sequence ID" value="MCG9025409.1"/>
    <property type="molecule type" value="Genomic_DNA"/>
</dbReference>
<evidence type="ECO:0000256" key="1">
    <source>
        <dbReference type="SAM" id="MobiDB-lite"/>
    </source>
</evidence>
<dbReference type="EMBL" id="CP022115">
    <property type="protein sequence ID" value="ASJ23859.1"/>
    <property type="molecule type" value="Genomic_DNA"/>
</dbReference>
<reference evidence="2" key="3">
    <citation type="submission" date="2017-06" db="EMBL/GenBank/DDBJ databases">
        <authorList>
            <person name="Kim H.J."/>
            <person name="Triplett B.A."/>
        </authorList>
    </citation>
    <scope>NUCLEOTIDE SEQUENCE</scope>
    <source>
        <strain evidence="2">HLGZ1</strain>
    </source>
</reference>
<evidence type="ECO:0000313" key="2">
    <source>
        <dbReference type="EMBL" id="ASJ23859.1"/>
    </source>
</evidence>
<dbReference type="SUPFAM" id="SSF109709">
    <property type="entry name" value="KorB DNA-binding domain-like"/>
    <property type="match status" value="1"/>
</dbReference>
<reference evidence="3 5" key="4">
    <citation type="submission" date="2021-10" db="EMBL/GenBank/DDBJ databases">
        <title>Whole-genome sequencing analysis of Laribacter hongkongensis: virulence gene profiles, carbohydrate-active enzyme prediction, and antimicrobial resistance characterization.</title>
        <authorList>
            <person name="Yuan P."/>
            <person name="Zhan Y."/>
            <person name="Chen D."/>
        </authorList>
    </citation>
    <scope>NUCLEOTIDE SEQUENCE [LARGE SCALE GENOMIC DNA]</scope>
    <source>
        <strain evidence="3 5">W67</strain>
    </source>
</reference>
<dbReference type="OrthoDB" id="6009779at2"/>
<evidence type="ECO:0000313" key="5">
    <source>
        <dbReference type="Proteomes" id="UP001200247"/>
    </source>
</evidence>
<name>A0A248LHA2_9NEIS</name>
<accession>A0A248LHA2</accession>
<reference evidence="4" key="2">
    <citation type="submission" date="2017-06" db="EMBL/GenBank/DDBJ databases">
        <title>Whole genome sequence of Laribacter hongkongensis LHGZ1.</title>
        <authorList>
            <person name="Chen D."/>
            <person name="Wu H."/>
            <person name="Chen J."/>
        </authorList>
    </citation>
    <scope>NUCLEOTIDE SEQUENCE [LARGE SCALE GENOMIC DNA]</scope>
    <source>
        <strain evidence="4">LHGZ1</strain>
    </source>
</reference>
<dbReference type="Proteomes" id="UP001200247">
    <property type="component" value="Unassembled WGS sequence"/>
</dbReference>
<evidence type="ECO:0000313" key="3">
    <source>
        <dbReference type="EMBL" id="MCG9025409.1"/>
    </source>
</evidence>
<evidence type="ECO:0000313" key="4">
    <source>
        <dbReference type="Proteomes" id="UP000197424"/>
    </source>
</evidence>
<gene>
    <name evidence="3" type="ORF">LH440_05750</name>
    <name evidence="2" type="ORF">LHGZ1_1028</name>
</gene>